<name>A0A7S7NNC9_PALFE</name>
<dbReference type="PANTHER" id="PTHR33747">
    <property type="entry name" value="UPF0225 PROTEIN SCO1677"/>
    <property type="match status" value="1"/>
</dbReference>
<dbReference type="SUPFAM" id="SSF103642">
    <property type="entry name" value="Sec-C motif"/>
    <property type="match status" value="1"/>
</dbReference>
<gene>
    <name evidence="1" type="ORF">IRI77_28955</name>
</gene>
<dbReference type="Pfam" id="PF02810">
    <property type="entry name" value="SEC-C"/>
    <property type="match status" value="1"/>
</dbReference>
<proteinExistence type="predicted"/>
<dbReference type="EMBL" id="CP063849">
    <property type="protein sequence ID" value="QOY86780.1"/>
    <property type="molecule type" value="Genomic_DNA"/>
</dbReference>
<sequence length="287" mass="31345">MERSSGPYARAAVQAAVERREEITPQLLRILEETTDHAVERDAEGGYMAHLYAMFLLAQFREPRAYPLLVRFASLPGELLDSLCGDFITENLGNVLASVCDGDLQGIQSLIENEDAAEYARGAALCSLLTLVASGQKSRDEIVAYFAELFRGRLQRTASHVWDQLVSCACDLYPAELLDEIQRAFENELVDPGYIGLDSISSDLALGRQRVLARLADDPHHRLVDGSIAAMERWTCLEDDGAAAIWPPPGAGAFTPATQIIREGPKTGRNDPCPCGSGRKYKKCCGG</sequence>
<dbReference type="PANTHER" id="PTHR33747:SF1">
    <property type="entry name" value="ADENYLATE CYCLASE-ASSOCIATED CAP C-TERMINAL DOMAIN-CONTAINING PROTEIN"/>
    <property type="match status" value="1"/>
</dbReference>
<evidence type="ECO:0000313" key="1">
    <source>
        <dbReference type="EMBL" id="QOY86780.1"/>
    </source>
</evidence>
<protein>
    <submittedName>
        <fullName evidence="1">DUF1186 domain-containing protein</fullName>
    </submittedName>
</protein>
<dbReference type="KEGG" id="pfer:IRI77_28955"/>
<reference evidence="1 2" key="1">
    <citation type="submission" date="2020-10" db="EMBL/GenBank/DDBJ databases">
        <title>Complete genome sequence of Paludibaculum fermentans P105T, a facultatively anaerobic acidobacterium capable of dissimilatory Fe(III) reduction.</title>
        <authorList>
            <person name="Dedysh S.N."/>
            <person name="Beletsky A.V."/>
            <person name="Kulichevskaya I.S."/>
            <person name="Mardanov A.V."/>
            <person name="Ravin N.V."/>
        </authorList>
    </citation>
    <scope>NUCLEOTIDE SEQUENCE [LARGE SCALE GENOMIC DNA]</scope>
    <source>
        <strain evidence="1 2">P105</strain>
    </source>
</reference>
<dbReference type="AlphaFoldDB" id="A0A7S7NNC9"/>
<keyword evidence="2" id="KW-1185">Reference proteome</keyword>
<dbReference type="Proteomes" id="UP000593892">
    <property type="component" value="Chromosome"/>
</dbReference>
<accession>A0A7S7NNC9</accession>
<dbReference type="InterPro" id="IPR010602">
    <property type="entry name" value="DUF1186"/>
</dbReference>
<evidence type="ECO:0000313" key="2">
    <source>
        <dbReference type="Proteomes" id="UP000593892"/>
    </source>
</evidence>
<organism evidence="1 2">
    <name type="scientific">Paludibaculum fermentans</name>
    <dbReference type="NCBI Taxonomy" id="1473598"/>
    <lineage>
        <taxon>Bacteria</taxon>
        <taxon>Pseudomonadati</taxon>
        <taxon>Acidobacteriota</taxon>
        <taxon>Terriglobia</taxon>
        <taxon>Bryobacterales</taxon>
        <taxon>Bryobacteraceae</taxon>
        <taxon>Paludibaculum</taxon>
    </lineage>
</organism>
<dbReference type="Pfam" id="PF06685">
    <property type="entry name" value="DUF1186"/>
    <property type="match status" value="1"/>
</dbReference>
<dbReference type="InterPro" id="IPR004027">
    <property type="entry name" value="SEC_C_motif"/>
</dbReference>
<dbReference type="Gene3D" id="3.10.450.50">
    <property type="match status" value="1"/>
</dbReference>